<protein>
    <submittedName>
        <fullName evidence="1">Uncharacterized protein</fullName>
    </submittedName>
</protein>
<comment type="caution">
    <text evidence="1">The sequence shown here is derived from an EMBL/GenBank/DDBJ whole genome shotgun (WGS) entry which is preliminary data.</text>
</comment>
<sequence>MKQCECQKGKGGLTTILEPETAKEIMYRPFPVNRLNNNVGERPVRGIPYVRDSNFRN</sequence>
<feature type="non-terminal residue" evidence="1">
    <location>
        <position position="57"/>
    </location>
</feature>
<proteinExistence type="predicted"/>
<reference evidence="1" key="1">
    <citation type="journal article" date="2014" name="Front. Microbiol.">
        <title>High frequency of phylogenetically diverse reductive dehalogenase-homologous genes in deep subseafloor sedimentary metagenomes.</title>
        <authorList>
            <person name="Kawai M."/>
            <person name="Futagami T."/>
            <person name="Toyoda A."/>
            <person name="Takaki Y."/>
            <person name="Nishi S."/>
            <person name="Hori S."/>
            <person name="Arai W."/>
            <person name="Tsubouchi T."/>
            <person name="Morono Y."/>
            <person name="Uchiyama I."/>
            <person name="Ito T."/>
            <person name="Fujiyama A."/>
            <person name="Inagaki F."/>
            <person name="Takami H."/>
        </authorList>
    </citation>
    <scope>NUCLEOTIDE SEQUENCE</scope>
    <source>
        <strain evidence="1">Expedition CK06-06</strain>
    </source>
</reference>
<accession>X0UPM8</accession>
<organism evidence="1">
    <name type="scientific">marine sediment metagenome</name>
    <dbReference type="NCBI Taxonomy" id="412755"/>
    <lineage>
        <taxon>unclassified sequences</taxon>
        <taxon>metagenomes</taxon>
        <taxon>ecological metagenomes</taxon>
    </lineage>
</organism>
<evidence type="ECO:0000313" key="1">
    <source>
        <dbReference type="EMBL" id="GAG07620.1"/>
    </source>
</evidence>
<gene>
    <name evidence="1" type="ORF">S01H1_38760</name>
</gene>
<dbReference type="EMBL" id="BARS01024416">
    <property type="protein sequence ID" value="GAG07620.1"/>
    <property type="molecule type" value="Genomic_DNA"/>
</dbReference>
<dbReference type="AlphaFoldDB" id="X0UPM8"/>
<name>X0UPM8_9ZZZZ</name>